<accession>A0A6N4SR96</accession>
<gene>
    <name evidence="1" type="ordered locus">CHU_1641</name>
</gene>
<dbReference type="Gene3D" id="2.60.40.1120">
    <property type="entry name" value="Carboxypeptidase-like, regulatory domain"/>
    <property type="match status" value="1"/>
</dbReference>
<dbReference type="KEGG" id="chu:CHU_1641"/>
<reference evidence="1 2" key="1">
    <citation type="journal article" date="2007" name="Appl. Environ. Microbiol.">
        <title>Genome sequence of the cellulolytic gliding bacterium Cytophaga hutchinsonii.</title>
        <authorList>
            <person name="Xie G."/>
            <person name="Bruce D.C."/>
            <person name="Challacombe J.F."/>
            <person name="Chertkov O."/>
            <person name="Detter J.C."/>
            <person name="Gilna P."/>
            <person name="Han C.S."/>
            <person name="Lucas S."/>
            <person name="Misra M."/>
            <person name="Myers G.L."/>
            <person name="Richardson P."/>
            <person name="Tapia R."/>
            <person name="Thayer N."/>
            <person name="Thompson L.S."/>
            <person name="Brettin T.S."/>
            <person name="Henrissat B."/>
            <person name="Wilson D.B."/>
            <person name="McBride M.J."/>
        </authorList>
    </citation>
    <scope>NUCLEOTIDE SEQUENCE [LARGE SCALE GENOMIC DNA]</scope>
    <source>
        <strain evidence="2">ATCC 33406 / DSM 1761 / CIP 103989 / NBRC 15051 / NCIMB 9469 / D465</strain>
    </source>
</reference>
<protein>
    <recommendedName>
        <fullName evidence="3">Outer membrane protein</fullName>
    </recommendedName>
</protein>
<dbReference type="Proteomes" id="UP000001822">
    <property type="component" value="Chromosome"/>
</dbReference>
<proteinExistence type="predicted"/>
<dbReference type="Pfam" id="PF13715">
    <property type="entry name" value="CarbopepD_reg_2"/>
    <property type="match status" value="1"/>
</dbReference>
<keyword evidence="2" id="KW-1185">Reference proteome</keyword>
<dbReference type="OrthoDB" id="983143at2"/>
<dbReference type="SUPFAM" id="SSF49464">
    <property type="entry name" value="Carboxypeptidase regulatory domain-like"/>
    <property type="match status" value="1"/>
</dbReference>
<name>A0A6N4SR96_CYTH3</name>
<sequence length="853" mass="97872">MSFIVRLVTLYTSVFSIIRIPLKKSFLCFFLYLIASSASFAQTIQISGVIQDSLSLDSIPFATIYVKGTTYGTASDYDGTYELKVPASTDSLWISSMGYQTKIIAIPKNKSAVKITVLLSEELSGTEILIVPTENPAYRILRSVMDNKRNNDKRKLSGYEYETYNRTEIYVNNISQEMRERKIMRDVAGILDSMKTLVDAQGKPMIPVLMSETISDYYYRTNPTQAKEIIKAVKVEGIGMDDGSVLSQVLGSTFQDYNFYQNYMNILGKDFISPISESWNIFYEYELMDSLFIDSLWCYEINFVPRQKQDLAFTGTMWITDTTFALKQIKGTINKDANLNYIDGITFTQNLIQLSEGAWLPSSTHIYLDLEDIGKLPSMVATFYSNIQDPVVNQPRPNNFFDQGIEVLEDAREKSPEYWNKIYEDTTRKTDPAIYKVIDTIRNLPIIKSYVELLDIAINGYKKIGKIELGSYLSCYSYNNIEGNKFQLGFRTNTDFSKKVILKGFVGYGTRDNRLKYGGAATFILSRKPWTQTGVYYKYDIDQIGAPSEKLTNNNLFLAFTRWGTLRGPYYSRQVGVFFERDLTKNIMPKVIFRHMWFDPIYNFAAYDSEPTASYTPGLVEKFQTTELIFLLKLSYDEIFLQNGNERISLGGKKWPIANIQYTAGLKNVFNSDYSYHKLQLTIDHSIRFGIIGRTNYQFTVGKIYNPVPYPLIENHIGNQTFFYTTAAFNLMNFFEYSSDQYASIRIKHDLDGLISNRIPLVRKLKWRFFLTTNVLVGSMSDQNKNLLAPTTSSGEPTVKISSLDPARPYVEVGYGIDNIFKCARIDFIHRVTYRDVPDISKFGIKLSFRFII</sequence>
<dbReference type="AlphaFoldDB" id="A0A6N4SR96"/>
<organism evidence="1 2">
    <name type="scientific">Cytophaga hutchinsonii (strain ATCC 33406 / DSM 1761 / CIP 103989 / NBRC 15051 / NCIMB 9469 / D465)</name>
    <dbReference type="NCBI Taxonomy" id="269798"/>
    <lineage>
        <taxon>Bacteria</taxon>
        <taxon>Pseudomonadati</taxon>
        <taxon>Bacteroidota</taxon>
        <taxon>Cytophagia</taxon>
        <taxon>Cytophagales</taxon>
        <taxon>Cytophagaceae</taxon>
        <taxon>Cytophaga</taxon>
    </lineage>
</organism>
<dbReference type="InterPro" id="IPR043741">
    <property type="entry name" value="DUF5686"/>
</dbReference>
<dbReference type="Pfam" id="PF18939">
    <property type="entry name" value="DUF5686"/>
    <property type="match status" value="1"/>
</dbReference>
<dbReference type="InterPro" id="IPR008969">
    <property type="entry name" value="CarboxyPept-like_regulatory"/>
</dbReference>
<evidence type="ECO:0000313" key="1">
    <source>
        <dbReference type="EMBL" id="ABG58910.1"/>
    </source>
</evidence>
<dbReference type="RefSeq" id="WP_011585026.1">
    <property type="nucleotide sequence ID" value="NC_008255.1"/>
</dbReference>
<evidence type="ECO:0008006" key="3">
    <source>
        <dbReference type="Google" id="ProtNLM"/>
    </source>
</evidence>
<evidence type="ECO:0000313" key="2">
    <source>
        <dbReference type="Proteomes" id="UP000001822"/>
    </source>
</evidence>
<dbReference type="EMBL" id="CP000383">
    <property type="protein sequence ID" value="ABG58910.1"/>
    <property type="molecule type" value="Genomic_DNA"/>
</dbReference>